<comment type="caution">
    <text evidence="1">The sequence shown here is derived from an EMBL/GenBank/DDBJ whole genome shotgun (WGS) entry which is preliminary data.</text>
</comment>
<evidence type="ECO:0000313" key="1">
    <source>
        <dbReference type="EMBL" id="KAJ8105694.1"/>
    </source>
</evidence>
<organism evidence="1 2">
    <name type="scientific">Boeremia exigua</name>
    <dbReference type="NCBI Taxonomy" id="749465"/>
    <lineage>
        <taxon>Eukaryota</taxon>
        <taxon>Fungi</taxon>
        <taxon>Dikarya</taxon>
        <taxon>Ascomycota</taxon>
        <taxon>Pezizomycotina</taxon>
        <taxon>Dothideomycetes</taxon>
        <taxon>Pleosporomycetidae</taxon>
        <taxon>Pleosporales</taxon>
        <taxon>Pleosporineae</taxon>
        <taxon>Didymellaceae</taxon>
        <taxon>Boeremia</taxon>
    </lineage>
</organism>
<proteinExistence type="predicted"/>
<protein>
    <submittedName>
        <fullName evidence="1">Uncharacterized protein</fullName>
    </submittedName>
</protein>
<keyword evidence="2" id="KW-1185">Reference proteome</keyword>
<dbReference type="Proteomes" id="UP001153331">
    <property type="component" value="Unassembled WGS sequence"/>
</dbReference>
<gene>
    <name evidence="1" type="ORF">OPT61_g10025</name>
</gene>
<reference evidence="1" key="1">
    <citation type="submission" date="2022-11" db="EMBL/GenBank/DDBJ databases">
        <title>Genome Sequence of Boeremia exigua.</title>
        <authorList>
            <person name="Buettner E."/>
        </authorList>
    </citation>
    <scope>NUCLEOTIDE SEQUENCE</scope>
    <source>
        <strain evidence="1">CU02</strain>
    </source>
</reference>
<sequence>MNLYWPSCVPYALPNDVAKDPGSIPNQQPQEPGPPISQLDLPTHIYDKTLGETEFRVAYITASRDEKAPVHLTLETHSDDSHPEYETVSYLWGGEDGDNLQRSPIFIGKYWDVSLQTRNCWSMLQFMRPPRGERVVAYLGADLVTKSTPFPYYRALDQLVDASSNQPIFPVDHSKYRLPFDLGDLLQRRYFSRIWIIQELFLPARALIRLGDIDFRIDSSIMDRLITLIEDSREKWEDPAAPWFLFATRQGFSEEDDVFEIYTLLKMTKNSQMSDPRDRLFGIVTLLERPDIRRHFIPDYSLSYLHFCIGLFGYWVLNKGVLHLLYMAKTLTSSDTQGPSWLPDCKSKDLWRDLLSSDPPTYKYRWMGDSDDHTISLSHLLLFDKGTPVIHSFASDSDGMKLGSWSQGSYINRATGGLVVNVRHLFVFEKKPRYIQNNDRFGFLFSIHDATPDQPMALYAFSSVRLDNLVCPHQDRLVMIDCSVPRTGDGSHICMDHMQGNPGVMYLVLRSEPLEHGNPLRSRLLTADLFLFEAREVVWERPHWKIHRRIPHSIVSRSARLKFGSKSATNDICPDPRESVACAIDSLSHTFRSVHLFKSLQIPTDESSIYRCVLETIYEYHKTYFSIKGTWQQIFPNLLKNSDVSDTVRKLCRAALSQQSTRELKETLLASNSGLQAAIHAGYYSIRFSHDEWARAQCYYIFSHRRVPTSLLRKNMYSDEQFFRSISDAEEYLCDICREQKLDRRIKDDYALLQLYVAVDWEWRLDSDSTWHKAAPAQYLFSAKPIYEPDFDRGVDILLRAPYAQVEAFLMEEMEEFLPPLEALINAYSPPLDLDTAWEMVLAGSTEEQKLIGVPKIIGGVKMDGAVADHYIDEYGRAHMIAQLNDAALHQPNRLGPRIAVAVLELQIDLAGREAHEGDLNLVLANANDKHLTPELNRLDGARNAGLDARALEGVGGLDVISRAAPGGARSPNGPGRCR</sequence>
<accession>A0ACC2HRJ2</accession>
<dbReference type="EMBL" id="JAPHNI010001404">
    <property type="protein sequence ID" value="KAJ8105694.1"/>
    <property type="molecule type" value="Genomic_DNA"/>
</dbReference>
<evidence type="ECO:0000313" key="2">
    <source>
        <dbReference type="Proteomes" id="UP001153331"/>
    </source>
</evidence>
<name>A0ACC2HRJ2_9PLEO</name>